<keyword evidence="3" id="KW-1185">Reference proteome</keyword>
<dbReference type="Proteomes" id="UP001206983">
    <property type="component" value="Unassembled WGS sequence"/>
</dbReference>
<reference evidence="2 3" key="1">
    <citation type="journal article" date="2011" name="Appl. Environ. Microbiol.">
        <title>Methanogenic archaea isolated from Taiwan's Chelungpu fault.</title>
        <authorList>
            <person name="Wu S.Y."/>
            <person name="Lai M.C."/>
        </authorList>
    </citation>
    <scope>NUCLEOTIDE SEQUENCE [LARGE SCALE GENOMIC DNA]</scope>
    <source>
        <strain evidence="2 3">St545Mb</strain>
    </source>
</reference>
<comment type="caution">
    <text evidence="2">The sequence shown here is derived from an EMBL/GenBank/DDBJ whole genome shotgun (WGS) entry which is preliminary data.</text>
</comment>
<feature type="transmembrane region" description="Helical" evidence="1">
    <location>
        <begin position="52"/>
        <end position="81"/>
    </location>
</feature>
<keyword evidence="1" id="KW-0472">Membrane</keyword>
<dbReference type="EMBL" id="JTEO01000005">
    <property type="protein sequence ID" value="MCQ6963338.1"/>
    <property type="molecule type" value="Genomic_DNA"/>
</dbReference>
<gene>
    <name evidence="2" type="ORF">PV02_09485</name>
</gene>
<evidence type="ECO:0008006" key="4">
    <source>
        <dbReference type="Google" id="ProtNLM"/>
    </source>
</evidence>
<keyword evidence="1" id="KW-0812">Transmembrane</keyword>
<keyword evidence="1" id="KW-1133">Transmembrane helix</keyword>
<evidence type="ECO:0000313" key="2">
    <source>
        <dbReference type="EMBL" id="MCQ6963338.1"/>
    </source>
</evidence>
<evidence type="ECO:0000256" key="1">
    <source>
        <dbReference type="SAM" id="Phobius"/>
    </source>
</evidence>
<proteinExistence type="predicted"/>
<organism evidence="2 3">
    <name type="scientific">Methanolobus chelungpuianus</name>
    <dbReference type="NCBI Taxonomy" id="502115"/>
    <lineage>
        <taxon>Archaea</taxon>
        <taxon>Methanobacteriati</taxon>
        <taxon>Methanobacteriota</taxon>
        <taxon>Stenosarchaea group</taxon>
        <taxon>Methanomicrobia</taxon>
        <taxon>Methanosarcinales</taxon>
        <taxon>Methanosarcinaceae</taxon>
        <taxon>Methanolobus</taxon>
    </lineage>
</organism>
<name>A0AAE3L214_9EURY</name>
<accession>A0AAE3L214</accession>
<protein>
    <recommendedName>
        <fullName evidence="4">DUF3566 domain-containing protein</fullName>
    </recommendedName>
</protein>
<dbReference type="RefSeq" id="WP_256623192.1">
    <property type="nucleotide sequence ID" value="NZ_JTEO01000005.1"/>
</dbReference>
<evidence type="ECO:0000313" key="3">
    <source>
        <dbReference type="Proteomes" id="UP001206983"/>
    </source>
</evidence>
<feature type="transmembrane region" description="Helical" evidence="1">
    <location>
        <begin position="20"/>
        <end position="40"/>
    </location>
</feature>
<sequence length="96" mass="10146">MVKRYITKISVLSLGKIMGIIYAILGLIFGIIMTLFSFTMGPMMYSQGTGGMLFGAGAIIALPIFYCVLGFLSGVITALVFNAVTGVIGGLELEVE</sequence>
<dbReference type="AlphaFoldDB" id="A0AAE3L214"/>